<reference evidence="13" key="1">
    <citation type="submission" date="2018-03" db="EMBL/GenBank/DDBJ databases">
        <authorList>
            <person name="Guldener U."/>
        </authorList>
    </citation>
    <scope>NUCLEOTIDE SEQUENCE</scope>
</reference>
<comment type="subcellular location">
    <subcellularLocation>
        <location evidence="1">Membrane</location>
        <topology evidence="1">Multi-pass membrane protein</topology>
    </subcellularLocation>
</comment>
<proteinExistence type="inferred from homology"/>
<dbReference type="EMBL" id="ONZQ02000007">
    <property type="protein sequence ID" value="SPO03182.1"/>
    <property type="molecule type" value="Genomic_DNA"/>
</dbReference>
<gene>
    <name evidence="13" type="ORF">DNG_05864</name>
</gene>
<feature type="transmembrane region" description="Helical" evidence="11">
    <location>
        <begin position="332"/>
        <end position="350"/>
    </location>
</feature>
<dbReference type="Proteomes" id="UP001187682">
    <property type="component" value="Unassembled WGS sequence"/>
</dbReference>
<feature type="transmembrane region" description="Helical" evidence="11">
    <location>
        <begin position="371"/>
        <end position="392"/>
    </location>
</feature>
<evidence type="ECO:0000256" key="5">
    <source>
        <dbReference type="ARBA" id="ARBA00022692"/>
    </source>
</evidence>
<evidence type="ECO:0000256" key="6">
    <source>
        <dbReference type="ARBA" id="ARBA00022989"/>
    </source>
</evidence>
<keyword evidence="9 11" id="KW-0472">Membrane</keyword>
<dbReference type="GO" id="GO:0005886">
    <property type="term" value="C:plasma membrane"/>
    <property type="evidence" value="ECO:0007669"/>
    <property type="project" value="InterPro"/>
</dbReference>
<name>A0AAE8SWN0_9PEZI</name>
<keyword evidence="6 11" id="KW-1133">Transmembrane helix</keyword>
<keyword evidence="10" id="KW-0739">Sodium transport</keyword>
<dbReference type="GO" id="GO:0015385">
    <property type="term" value="F:sodium:proton antiporter activity"/>
    <property type="evidence" value="ECO:0007669"/>
    <property type="project" value="InterPro"/>
</dbReference>
<feature type="transmembrane region" description="Helical" evidence="11">
    <location>
        <begin position="418"/>
        <end position="438"/>
    </location>
</feature>
<dbReference type="GO" id="GO:0120029">
    <property type="term" value="P:proton export across plasma membrane"/>
    <property type="evidence" value="ECO:0007669"/>
    <property type="project" value="InterPro"/>
</dbReference>
<feature type="transmembrane region" description="Helical" evidence="11">
    <location>
        <begin position="219"/>
        <end position="241"/>
    </location>
</feature>
<feature type="domain" description="Cation/H+ exchanger transmembrane" evidence="12">
    <location>
        <begin position="29"/>
        <end position="435"/>
    </location>
</feature>
<keyword evidence="4" id="KW-0050">Antiport</keyword>
<protein>
    <submittedName>
        <fullName evidence="13">Related to Na+/H+-exchanging protein</fullName>
    </submittedName>
</protein>
<dbReference type="FunFam" id="1.20.1530.20:FF:000015">
    <property type="entry name" value="Na(+)/H(+) antiporter 2"/>
    <property type="match status" value="1"/>
</dbReference>
<evidence type="ECO:0000256" key="4">
    <source>
        <dbReference type="ARBA" id="ARBA00022449"/>
    </source>
</evidence>
<evidence type="ECO:0000256" key="11">
    <source>
        <dbReference type="SAM" id="Phobius"/>
    </source>
</evidence>
<dbReference type="InterPro" id="IPR038770">
    <property type="entry name" value="Na+/solute_symporter_sf"/>
</dbReference>
<evidence type="ECO:0000313" key="14">
    <source>
        <dbReference type="Proteomes" id="UP001187682"/>
    </source>
</evidence>
<evidence type="ECO:0000256" key="8">
    <source>
        <dbReference type="ARBA" id="ARBA00023065"/>
    </source>
</evidence>
<keyword evidence="8" id="KW-0406">Ion transport</keyword>
<feature type="transmembrane region" description="Helical" evidence="11">
    <location>
        <begin position="253"/>
        <end position="274"/>
    </location>
</feature>
<dbReference type="InterPro" id="IPR004712">
    <property type="entry name" value="Na+/H+_antiporter_fungi"/>
</dbReference>
<dbReference type="InterPro" id="IPR006153">
    <property type="entry name" value="Cation/H_exchanger_TM"/>
</dbReference>
<evidence type="ECO:0000256" key="7">
    <source>
        <dbReference type="ARBA" id="ARBA00023053"/>
    </source>
</evidence>
<sequence length="521" mass="57087">MPVLHVSNFNTVLSLLGGWITLYGLVSHLCKHHLYLSEALISLLAGLGFSPRAANLIRPLEYAGNEKNVERITLDFSRLVLGVQLVIAGVELPKKYLKREWAPLLVLVGLVMSLMWLTTSLLVWALVPGLPFLHALAVGSCVTPTDPVLSNVILKGKFADYNVPKNLQHLIIAESGTNDGLGYPFLFFALYLIKYTGGVDDPGGDGAPMAIGLWMGETWGYTIALSVVYGATAGWLAKNLLRWADKRQFVDKESLLVFSIALALLVLGTCGMAGSDDILACFIAGNTFTWDDWFRLRTLEETLQPALDKLLNIAVFMWFGAVCPWEDFLQNSAIPVHRLILLGILVLVLRRMPWVLATHKLVPQIPDVRQALYVGFFGPIGVSAIFYLYILIEFVNSSLSEGGEVRDDVKSLSDGARVIVWFLAVCSIVVHGMTIPLGKLGHLLSGAMSSWQGTAVEELRNSGAVAVDLTSLPAPFSPIRRWLSGDMDGGERDPALRVPLLFRTSRSSGMTIEEEGGERRV</sequence>
<comment type="caution">
    <text evidence="13">The sequence shown here is derived from an EMBL/GenBank/DDBJ whole genome shotgun (WGS) entry which is preliminary data.</text>
</comment>
<keyword evidence="3" id="KW-0813">Transport</keyword>
<evidence type="ECO:0000256" key="2">
    <source>
        <dbReference type="ARBA" id="ARBA00005248"/>
    </source>
</evidence>
<feature type="transmembrane region" description="Helical" evidence="11">
    <location>
        <begin position="6"/>
        <end position="26"/>
    </location>
</feature>
<dbReference type="AlphaFoldDB" id="A0AAE8SWN0"/>
<evidence type="ECO:0000313" key="13">
    <source>
        <dbReference type="EMBL" id="SPO03182.1"/>
    </source>
</evidence>
<dbReference type="Gene3D" id="1.20.1530.20">
    <property type="match status" value="1"/>
</dbReference>
<dbReference type="PANTHER" id="PTHR31382">
    <property type="entry name" value="NA(+)/H(+) ANTIPORTER"/>
    <property type="match status" value="1"/>
</dbReference>
<keyword evidence="5 11" id="KW-0812">Transmembrane</keyword>
<evidence type="ECO:0000256" key="3">
    <source>
        <dbReference type="ARBA" id="ARBA00022448"/>
    </source>
</evidence>
<keyword evidence="7" id="KW-0915">Sodium</keyword>
<dbReference type="Pfam" id="PF00999">
    <property type="entry name" value="Na_H_Exchanger"/>
    <property type="match status" value="1"/>
</dbReference>
<accession>A0AAE8SWN0</accession>
<feature type="transmembrane region" description="Helical" evidence="11">
    <location>
        <begin position="104"/>
        <end position="127"/>
    </location>
</feature>
<evidence type="ECO:0000256" key="10">
    <source>
        <dbReference type="ARBA" id="ARBA00023201"/>
    </source>
</evidence>
<comment type="similarity">
    <text evidence="2">Belongs to the fungal Na(+)/H(+) exchanger family.</text>
</comment>
<organism evidence="13 14">
    <name type="scientific">Cephalotrichum gorgonifer</name>
    <dbReference type="NCBI Taxonomy" id="2041049"/>
    <lineage>
        <taxon>Eukaryota</taxon>
        <taxon>Fungi</taxon>
        <taxon>Dikarya</taxon>
        <taxon>Ascomycota</taxon>
        <taxon>Pezizomycotina</taxon>
        <taxon>Sordariomycetes</taxon>
        <taxon>Hypocreomycetidae</taxon>
        <taxon>Microascales</taxon>
        <taxon>Microascaceae</taxon>
        <taxon>Cephalotrichum</taxon>
    </lineage>
</organism>
<dbReference type="PANTHER" id="PTHR31382:SF1">
    <property type="entry name" value="SODIUM ION_PROTON EXCHANGER (EUROFUNG)"/>
    <property type="match status" value="1"/>
</dbReference>
<evidence type="ECO:0000256" key="1">
    <source>
        <dbReference type="ARBA" id="ARBA00004141"/>
    </source>
</evidence>
<keyword evidence="14" id="KW-1185">Reference proteome</keyword>
<evidence type="ECO:0000259" key="12">
    <source>
        <dbReference type="Pfam" id="PF00999"/>
    </source>
</evidence>
<evidence type="ECO:0000256" key="9">
    <source>
        <dbReference type="ARBA" id="ARBA00023136"/>
    </source>
</evidence>
<dbReference type="GO" id="GO:0036376">
    <property type="term" value="P:sodium ion export across plasma membrane"/>
    <property type="evidence" value="ECO:0007669"/>
    <property type="project" value="InterPro"/>
</dbReference>
<dbReference type="GO" id="GO:0042391">
    <property type="term" value="P:regulation of membrane potential"/>
    <property type="evidence" value="ECO:0007669"/>
    <property type="project" value="InterPro"/>
</dbReference>